<keyword evidence="5 7" id="KW-0573">Peptidoglycan synthesis</keyword>
<evidence type="ECO:0000256" key="7">
    <source>
        <dbReference type="PROSITE-ProRule" id="PRU01373"/>
    </source>
</evidence>
<organism evidence="9 10">
    <name type="scientific">Aequorivita iocasae</name>
    <dbReference type="NCBI Taxonomy" id="2803865"/>
    <lineage>
        <taxon>Bacteria</taxon>
        <taxon>Pseudomonadati</taxon>
        <taxon>Bacteroidota</taxon>
        <taxon>Flavobacteriia</taxon>
        <taxon>Flavobacteriales</taxon>
        <taxon>Flavobacteriaceae</taxon>
        <taxon>Aequorivita</taxon>
    </lineage>
</organism>
<dbReference type="EMBL" id="CP068439">
    <property type="protein sequence ID" value="QQX76166.1"/>
    <property type="molecule type" value="Genomic_DNA"/>
</dbReference>
<keyword evidence="3" id="KW-0808">Transferase</keyword>
<keyword evidence="6 7" id="KW-0961">Cell wall biogenesis/degradation</keyword>
<dbReference type="RefSeq" id="WP_202335976.1">
    <property type="nucleotide sequence ID" value="NZ_CP068439.1"/>
</dbReference>
<evidence type="ECO:0000256" key="4">
    <source>
        <dbReference type="ARBA" id="ARBA00022960"/>
    </source>
</evidence>
<gene>
    <name evidence="9" type="ORF">JK629_12615</name>
</gene>
<dbReference type="CDD" id="cd16913">
    <property type="entry name" value="YkuD_like"/>
    <property type="match status" value="1"/>
</dbReference>
<reference evidence="9 10" key="1">
    <citation type="submission" date="2021-01" db="EMBL/GenBank/DDBJ databases">
        <title>Aequorivita sp. strain KX20305, a bacterium isolated from the sediment collected at a cold seep field in South China Sea.</title>
        <authorList>
            <person name="Zhang H."/>
            <person name="Li C."/>
        </authorList>
    </citation>
    <scope>NUCLEOTIDE SEQUENCE [LARGE SCALE GENOMIC DNA]</scope>
    <source>
        <strain evidence="9 10">KX20305</strain>
    </source>
</reference>
<dbReference type="PROSITE" id="PS52029">
    <property type="entry name" value="LD_TPASE"/>
    <property type="match status" value="1"/>
</dbReference>
<evidence type="ECO:0000256" key="3">
    <source>
        <dbReference type="ARBA" id="ARBA00022679"/>
    </source>
</evidence>
<evidence type="ECO:0000313" key="10">
    <source>
        <dbReference type="Proteomes" id="UP000629420"/>
    </source>
</evidence>
<comment type="pathway">
    <text evidence="1 7">Cell wall biogenesis; peptidoglycan biosynthesis.</text>
</comment>
<accession>A0ABX7DRD3</accession>
<dbReference type="SUPFAM" id="SSF141523">
    <property type="entry name" value="L,D-transpeptidase catalytic domain-like"/>
    <property type="match status" value="1"/>
</dbReference>
<feature type="active site" description="Proton donor/acceptor" evidence="7">
    <location>
        <position position="248"/>
    </location>
</feature>
<dbReference type="PANTHER" id="PTHR30582">
    <property type="entry name" value="L,D-TRANSPEPTIDASE"/>
    <property type="match status" value="1"/>
</dbReference>
<sequence>MKIFKVLFFILGYSLFGCMDSGQKKPILQPPALRAVENDLKIDTQEPETILLDKDVSIRNYFRWMDSVVAVHNTNHTYQLDEYILVHHNPWIIDTLAHTDYYYLMERGIFNEDPQALLALRKGQEIKVPDSLQTINIKQRLLNTYLDINIPAFRLRIIENGKPVYKFPIRVGQNGKRYLAMANREVDMRTKPGVGTIIRVNKNPVFINPKDNHKYQSTRRDDGKVTKLPAIPWLEPAINGQSLGQLIHPTTNLETLEKAYSNGCIGLREADAWVVYYYAPLGTKVLIRYDLTGKNEKGEAVEFKNIYPGFENRSIRKEALEAALKAVDGKPIPVCDCHL</sequence>
<dbReference type="Proteomes" id="UP000629420">
    <property type="component" value="Chromosome"/>
</dbReference>
<evidence type="ECO:0000259" key="8">
    <source>
        <dbReference type="PROSITE" id="PS52029"/>
    </source>
</evidence>
<feature type="domain" description="L,D-TPase catalytic" evidence="8">
    <location>
        <begin position="144"/>
        <end position="288"/>
    </location>
</feature>
<keyword evidence="10" id="KW-1185">Reference proteome</keyword>
<keyword evidence="4 7" id="KW-0133">Cell shape</keyword>
<dbReference type="InterPro" id="IPR050979">
    <property type="entry name" value="LD-transpeptidase"/>
</dbReference>
<evidence type="ECO:0000256" key="1">
    <source>
        <dbReference type="ARBA" id="ARBA00004752"/>
    </source>
</evidence>
<proteinExistence type="inferred from homology"/>
<feature type="active site" description="Nucleophile" evidence="7">
    <location>
        <position position="264"/>
    </location>
</feature>
<dbReference type="Gene3D" id="2.40.440.10">
    <property type="entry name" value="L,D-transpeptidase catalytic domain-like"/>
    <property type="match status" value="1"/>
</dbReference>
<evidence type="ECO:0000256" key="6">
    <source>
        <dbReference type="ARBA" id="ARBA00023316"/>
    </source>
</evidence>
<evidence type="ECO:0000256" key="2">
    <source>
        <dbReference type="ARBA" id="ARBA00005992"/>
    </source>
</evidence>
<evidence type="ECO:0000256" key="5">
    <source>
        <dbReference type="ARBA" id="ARBA00022984"/>
    </source>
</evidence>
<protein>
    <submittedName>
        <fullName evidence="9">L,D-transpeptidase</fullName>
    </submittedName>
</protein>
<comment type="similarity">
    <text evidence="2">Belongs to the YkuD family.</text>
</comment>
<dbReference type="Pfam" id="PF03734">
    <property type="entry name" value="YkuD"/>
    <property type="match status" value="1"/>
</dbReference>
<dbReference type="InterPro" id="IPR038063">
    <property type="entry name" value="Transpep_catalytic_dom"/>
</dbReference>
<evidence type="ECO:0000313" key="9">
    <source>
        <dbReference type="EMBL" id="QQX76166.1"/>
    </source>
</evidence>
<name>A0ABX7DRD3_9FLAO</name>
<dbReference type="InterPro" id="IPR005490">
    <property type="entry name" value="LD_TPept_cat_dom"/>
</dbReference>
<dbReference type="PROSITE" id="PS51257">
    <property type="entry name" value="PROKAR_LIPOPROTEIN"/>
    <property type="match status" value="1"/>
</dbReference>